<dbReference type="CDD" id="cd00180">
    <property type="entry name" value="PKc"/>
    <property type="match status" value="1"/>
</dbReference>
<evidence type="ECO:0000313" key="7">
    <source>
        <dbReference type="Proteomes" id="UP001054837"/>
    </source>
</evidence>
<dbReference type="InterPro" id="IPR008271">
    <property type="entry name" value="Ser/Thr_kinase_AS"/>
</dbReference>
<dbReference type="InterPro" id="IPR017441">
    <property type="entry name" value="Protein_kinase_ATP_BS"/>
</dbReference>
<evidence type="ECO:0000256" key="1">
    <source>
        <dbReference type="ARBA" id="ARBA00022741"/>
    </source>
</evidence>
<dbReference type="InterPro" id="IPR000719">
    <property type="entry name" value="Prot_kinase_dom"/>
</dbReference>
<accession>A0AAV4Q1A6</accession>
<dbReference type="PROSITE" id="PS00107">
    <property type="entry name" value="PROTEIN_KINASE_ATP"/>
    <property type="match status" value="1"/>
</dbReference>
<keyword evidence="2 3" id="KW-0067">ATP-binding</keyword>
<keyword evidence="4" id="KW-0723">Serine/threonine-protein kinase</keyword>
<evidence type="ECO:0000256" key="2">
    <source>
        <dbReference type="ARBA" id="ARBA00022840"/>
    </source>
</evidence>
<evidence type="ECO:0000256" key="3">
    <source>
        <dbReference type="PROSITE-ProRule" id="PRU10141"/>
    </source>
</evidence>
<dbReference type="PANTHER" id="PTHR44167:SF24">
    <property type="entry name" value="SERINE_THREONINE-PROTEIN KINASE CHK2"/>
    <property type="match status" value="1"/>
</dbReference>
<keyword evidence="6" id="KW-0808">Transferase</keyword>
<dbReference type="GO" id="GO:0004674">
    <property type="term" value="F:protein serine/threonine kinase activity"/>
    <property type="evidence" value="ECO:0007669"/>
    <property type="project" value="UniProtKB-KW"/>
</dbReference>
<gene>
    <name evidence="6" type="primary">AVEN_167774_1</name>
    <name evidence="6" type="ORF">CDAR_88361</name>
</gene>
<keyword evidence="1 3" id="KW-0547">Nucleotide-binding</keyword>
<protein>
    <submittedName>
        <fullName evidence="6">Protein kinase domain-containing protein</fullName>
    </submittedName>
</protein>
<comment type="similarity">
    <text evidence="4">Belongs to the protein kinase superfamily.</text>
</comment>
<evidence type="ECO:0000313" key="6">
    <source>
        <dbReference type="EMBL" id="GIY03097.1"/>
    </source>
</evidence>
<evidence type="ECO:0000259" key="5">
    <source>
        <dbReference type="PROSITE" id="PS50011"/>
    </source>
</evidence>
<dbReference type="SUPFAM" id="SSF56112">
    <property type="entry name" value="Protein kinase-like (PK-like)"/>
    <property type="match status" value="1"/>
</dbReference>
<name>A0AAV4Q1A6_9ARAC</name>
<dbReference type="GO" id="GO:0005634">
    <property type="term" value="C:nucleus"/>
    <property type="evidence" value="ECO:0007669"/>
    <property type="project" value="TreeGrafter"/>
</dbReference>
<dbReference type="GO" id="GO:0044773">
    <property type="term" value="P:mitotic DNA damage checkpoint signaling"/>
    <property type="evidence" value="ECO:0007669"/>
    <property type="project" value="TreeGrafter"/>
</dbReference>
<dbReference type="InterPro" id="IPR011009">
    <property type="entry name" value="Kinase-like_dom_sf"/>
</dbReference>
<keyword evidence="6" id="KW-0418">Kinase</keyword>
<dbReference type="AlphaFoldDB" id="A0AAV4Q1A6"/>
<dbReference type="SMART" id="SM00220">
    <property type="entry name" value="S_TKc"/>
    <property type="match status" value="1"/>
</dbReference>
<dbReference type="PROSITE" id="PS00108">
    <property type="entry name" value="PROTEIN_KINASE_ST"/>
    <property type="match status" value="1"/>
</dbReference>
<dbReference type="GO" id="GO:0005524">
    <property type="term" value="F:ATP binding"/>
    <property type="evidence" value="ECO:0007669"/>
    <property type="project" value="UniProtKB-UniRule"/>
</dbReference>
<dbReference type="PROSITE" id="PS50011">
    <property type="entry name" value="PROTEIN_KINASE_DOM"/>
    <property type="match status" value="1"/>
</dbReference>
<organism evidence="6 7">
    <name type="scientific">Caerostris darwini</name>
    <dbReference type="NCBI Taxonomy" id="1538125"/>
    <lineage>
        <taxon>Eukaryota</taxon>
        <taxon>Metazoa</taxon>
        <taxon>Ecdysozoa</taxon>
        <taxon>Arthropoda</taxon>
        <taxon>Chelicerata</taxon>
        <taxon>Arachnida</taxon>
        <taxon>Araneae</taxon>
        <taxon>Araneomorphae</taxon>
        <taxon>Entelegynae</taxon>
        <taxon>Araneoidea</taxon>
        <taxon>Araneidae</taxon>
        <taxon>Caerostris</taxon>
    </lineage>
</organism>
<dbReference type="Proteomes" id="UP001054837">
    <property type="component" value="Unassembled WGS sequence"/>
</dbReference>
<sequence>MNSDVVSESILTEFQSSSDYKVFERLGHGAYGMVFLVRDKRSRQKVAAKLVMNSTSGERELWPTINHPNLLPILRTDVFLDNCVIFLMPYVGCDLFNVLYEKVPNFHSDSRCFVRKKRYMNDILKGLEYMHSKKLCHLDLKEENILICYKTDSAVLGDFSTLSSADEVWKRTFGLNLFALPPEAASRSHNVFYDGIAAEMWTFGILVLQVFTMKYHFREVKISDTYEQDILPKVMSATFHRGTRQILFRLHKSASLSRDSVNQFFDFPYSFFSVST</sequence>
<proteinExistence type="inferred from homology"/>
<dbReference type="Pfam" id="PF00069">
    <property type="entry name" value="Pkinase"/>
    <property type="match status" value="1"/>
</dbReference>
<comment type="caution">
    <text evidence="6">The sequence shown here is derived from an EMBL/GenBank/DDBJ whole genome shotgun (WGS) entry which is preliminary data.</text>
</comment>
<dbReference type="PANTHER" id="PTHR44167">
    <property type="entry name" value="OVARIAN-SPECIFIC SERINE/THREONINE-PROTEIN KINASE LOK-RELATED"/>
    <property type="match status" value="1"/>
</dbReference>
<keyword evidence="7" id="KW-1185">Reference proteome</keyword>
<dbReference type="EMBL" id="BPLQ01003773">
    <property type="protein sequence ID" value="GIY03097.1"/>
    <property type="molecule type" value="Genomic_DNA"/>
</dbReference>
<dbReference type="GO" id="GO:0005737">
    <property type="term" value="C:cytoplasm"/>
    <property type="evidence" value="ECO:0007669"/>
    <property type="project" value="TreeGrafter"/>
</dbReference>
<dbReference type="Gene3D" id="1.10.510.10">
    <property type="entry name" value="Transferase(Phosphotransferase) domain 1"/>
    <property type="match status" value="1"/>
</dbReference>
<feature type="binding site" evidence="3">
    <location>
        <position position="49"/>
    </location>
    <ligand>
        <name>ATP</name>
        <dbReference type="ChEBI" id="CHEBI:30616"/>
    </ligand>
</feature>
<reference evidence="6 7" key="1">
    <citation type="submission" date="2021-06" db="EMBL/GenBank/DDBJ databases">
        <title>Caerostris darwini draft genome.</title>
        <authorList>
            <person name="Kono N."/>
            <person name="Arakawa K."/>
        </authorList>
    </citation>
    <scope>NUCLEOTIDE SEQUENCE [LARGE SCALE GENOMIC DNA]</scope>
</reference>
<evidence type="ECO:0000256" key="4">
    <source>
        <dbReference type="RuleBase" id="RU000304"/>
    </source>
</evidence>
<feature type="domain" description="Protein kinase" evidence="5">
    <location>
        <begin position="20"/>
        <end position="272"/>
    </location>
</feature>